<accession>W7LRC6</accession>
<proteinExistence type="predicted"/>
<dbReference type="VEuPathDB" id="FungiDB:FVEG_14831"/>
<dbReference type="EMBL" id="CM000578">
    <property type="protein sequence ID" value="EWG38064.1"/>
    <property type="molecule type" value="Genomic_DNA"/>
</dbReference>
<keyword evidence="2" id="KW-1185">Reference proteome</keyword>
<dbReference type="EMBL" id="DS022242">
    <property type="protein sequence ID" value="EWG38064.1"/>
    <property type="molecule type" value="Genomic_DNA"/>
</dbReference>
<dbReference type="KEGG" id="fvr:FVEG_14831"/>
<gene>
    <name evidence="1" type="ORF">FVEG_14831</name>
</gene>
<dbReference type="GeneID" id="30071707"/>
<name>W7LRC6_GIBM7</name>
<evidence type="ECO:0000313" key="2">
    <source>
        <dbReference type="Proteomes" id="UP000009096"/>
    </source>
</evidence>
<dbReference type="Proteomes" id="UP000009096">
    <property type="component" value="Chromosome 1"/>
</dbReference>
<evidence type="ECO:0000313" key="1">
    <source>
        <dbReference type="EMBL" id="EWG38064.1"/>
    </source>
</evidence>
<organism evidence="1 2">
    <name type="scientific">Gibberella moniliformis (strain M3125 / FGSC 7600)</name>
    <name type="common">Maize ear and stalk rot fungus</name>
    <name type="synonym">Fusarium verticillioides</name>
    <dbReference type="NCBI Taxonomy" id="334819"/>
    <lineage>
        <taxon>Eukaryota</taxon>
        <taxon>Fungi</taxon>
        <taxon>Dikarya</taxon>
        <taxon>Ascomycota</taxon>
        <taxon>Pezizomycotina</taxon>
        <taxon>Sordariomycetes</taxon>
        <taxon>Hypocreomycetidae</taxon>
        <taxon>Hypocreales</taxon>
        <taxon>Nectriaceae</taxon>
        <taxon>Fusarium</taxon>
        <taxon>Fusarium fujikuroi species complex</taxon>
    </lineage>
</organism>
<sequence>MVGRLFRLGYNIMHNAPLSRQAKGSFLLLDDTEFGSCFAWLASRIQKSCPSDSSCSYHANDFDLASWLAGRLAQRQPSSRLERQKYAVRGGNSSCMTSIHSECFPLITATLYPARPVSTATVSPWQLVSREREQCRA</sequence>
<dbReference type="RefSeq" id="XP_018744255.1">
    <property type="nucleotide sequence ID" value="XM_018903844.1"/>
</dbReference>
<dbReference type="AlphaFoldDB" id="W7LRC6"/>
<reference evidence="1 2" key="1">
    <citation type="journal article" date="2010" name="Nature">
        <title>Comparative genomics reveals mobile pathogenicity chromosomes in Fusarium.</title>
        <authorList>
            <person name="Ma L.J."/>
            <person name="van der Does H.C."/>
            <person name="Borkovich K.A."/>
            <person name="Coleman J.J."/>
            <person name="Daboussi M.J."/>
            <person name="Di Pietro A."/>
            <person name="Dufresne M."/>
            <person name="Freitag M."/>
            <person name="Grabherr M."/>
            <person name="Henrissat B."/>
            <person name="Houterman P.M."/>
            <person name="Kang S."/>
            <person name="Shim W.B."/>
            <person name="Woloshuk C."/>
            <person name="Xie X."/>
            <person name="Xu J.R."/>
            <person name="Antoniw J."/>
            <person name="Baker S.E."/>
            <person name="Bluhm B.H."/>
            <person name="Breakspear A."/>
            <person name="Brown D.W."/>
            <person name="Butchko R.A."/>
            <person name="Chapman S."/>
            <person name="Coulson R."/>
            <person name="Coutinho P.M."/>
            <person name="Danchin E.G."/>
            <person name="Diener A."/>
            <person name="Gale L.R."/>
            <person name="Gardiner D.M."/>
            <person name="Goff S."/>
            <person name="Hammond-Kosack K.E."/>
            <person name="Hilburn K."/>
            <person name="Hua-Van A."/>
            <person name="Jonkers W."/>
            <person name="Kazan K."/>
            <person name="Kodira C.D."/>
            <person name="Koehrsen M."/>
            <person name="Kumar L."/>
            <person name="Lee Y.H."/>
            <person name="Li L."/>
            <person name="Manners J.M."/>
            <person name="Miranda-Saavedra D."/>
            <person name="Mukherjee M."/>
            <person name="Park G."/>
            <person name="Park J."/>
            <person name="Park S.Y."/>
            <person name="Proctor R.H."/>
            <person name="Regev A."/>
            <person name="Ruiz-Roldan M.C."/>
            <person name="Sain D."/>
            <person name="Sakthikumar S."/>
            <person name="Sykes S."/>
            <person name="Schwartz D.C."/>
            <person name="Turgeon B.G."/>
            <person name="Wapinski I."/>
            <person name="Yoder O."/>
            <person name="Young S."/>
            <person name="Zeng Q."/>
            <person name="Zhou S."/>
            <person name="Galagan J."/>
            <person name="Cuomo C.A."/>
            <person name="Kistler H.C."/>
            <person name="Rep M."/>
        </authorList>
    </citation>
    <scope>NUCLEOTIDE SEQUENCE [LARGE SCALE GENOMIC DNA]</scope>
    <source>
        <strain evidence="2">M3125 / FGSC 7600</strain>
    </source>
</reference>
<protein>
    <submittedName>
        <fullName evidence="1">Uncharacterized protein</fullName>
    </submittedName>
</protein>